<proteinExistence type="predicted"/>
<reference evidence="2 3" key="1">
    <citation type="submission" date="2018-04" db="EMBL/GenBank/DDBJ databases">
        <title>Altererythrobacter sp. HME9302 genome sequencing and assembly.</title>
        <authorList>
            <person name="Kang H."/>
            <person name="Kim H."/>
            <person name="Joh K."/>
        </authorList>
    </citation>
    <scope>NUCLEOTIDE SEQUENCE [LARGE SCALE GENOMIC DNA]</scope>
    <source>
        <strain evidence="2 3">HME9302</strain>
    </source>
</reference>
<dbReference type="GO" id="GO:0006508">
    <property type="term" value="P:proteolysis"/>
    <property type="evidence" value="ECO:0007669"/>
    <property type="project" value="InterPro"/>
</dbReference>
<evidence type="ECO:0000313" key="3">
    <source>
        <dbReference type="Proteomes" id="UP000253727"/>
    </source>
</evidence>
<dbReference type="GO" id="GO:0004252">
    <property type="term" value="F:serine-type endopeptidase activity"/>
    <property type="evidence" value="ECO:0007669"/>
    <property type="project" value="InterPro"/>
</dbReference>
<comment type="caution">
    <text evidence="2">The sequence shown here is derived from an EMBL/GenBank/DDBJ whole genome shotgun (WGS) entry which is preliminary data.</text>
</comment>
<evidence type="ECO:0008006" key="4">
    <source>
        <dbReference type="Google" id="ProtNLM"/>
    </source>
</evidence>
<protein>
    <recommendedName>
        <fullName evidence="4">Peptidase S1 domain-containing protein</fullName>
    </recommendedName>
</protein>
<keyword evidence="3" id="KW-1185">Reference proteome</keyword>
<organism evidence="2 3">
    <name type="scientific">Alteripontixanthobacter maritimus</name>
    <dbReference type="NCBI Taxonomy" id="2161824"/>
    <lineage>
        <taxon>Bacteria</taxon>
        <taxon>Pseudomonadati</taxon>
        <taxon>Pseudomonadota</taxon>
        <taxon>Alphaproteobacteria</taxon>
        <taxon>Sphingomonadales</taxon>
        <taxon>Erythrobacteraceae</taxon>
        <taxon>Alteripontixanthobacter</taxon>
    </lineage>
</organism>
<accession>A0A369QF53</accession>
<dbReference type="PROSITE" id="PS00134">
    <property type="entry name" value="TRYPSIN_HIS"/>
    <property type="match status" value="1"/>
</dbReference>
<gene>
    <name evidence="2" type="ORF">HME9302_02145</name>
</gene>
<dbReference type="InterPro" id="IPR018114">
    <property type="entry name" value="TRYPSIN_HIS"/>
</dbReference>
<sequence>MSRKVNLFASCMVLVSIPVGISAQDVPPSPPPVGETETLTSSPTIPLLMAQDGLTAEEATALLDRQGAIQSYLETSGVTQRPDFLDLVVRPKPYQIILTFGKDVRVNEIIASVPNELRRFVKVRKAKHDKSGRRNAIATLTNAFKIAGADFAVGYNADAERYFVDTADAATTSRLKPLIPSALAGEVDLLTGALPEQTSDPNAVPTGVRSGDWAVAGWGNRTVGSGFPCTLGFTITFGTNLQGILTASHCTEPKEVDRGTHKYVFPDTYYQSSTAQNHDYAIYRTDGLLTDYRVYYRNTKSTPGYSSQGWLSVKNFIRHANQWVGMYTCKMGTTTGLTCAKSISTTYDWKRTGSSEWLRLSSTTTVAEGGDSGGPAFVTLDSSRPSEITAAGILAGGGGPYATVNYTAVVMPIDRAFDHVSNVRLKTTP</sequence>
<dbReference type="InterPro" id="IPR043504">
    <property type="entry name" value="Peptidase_S1_PA_chymotrypsin"/>
</dbReference>
<dbReference type="SUPFAM" id="SSF50494">
    <property type="entry name" value="Trypsin-like serine proteases"/>
    <property type="match status" value="1"/>
</dbReference>
<evidence type="ECO:0000256" key="1">
    <source>
        <dbReference type="SAM" id="SignalP"/>
    </source>
</evidence>
<keyword evidence="1" id="KW-0732">Signal</keyword>
<dbReference type="InterPro" id="IPR009003">
    <property type="entry name" value="Peptidase_S1_PA"/>
</dbReference>
<dbReference type="Gene3D" id="2.40.10.10">
    <property type="entry name" value="Trypsin-like serine proteases"/>
    <property type="match status" value="2"/>
</dbReference>
<dbReference type="AlphaFoldDB" id="A0A369QF53"/>
<dbReference type="EMBL" id="QBKA01000002">
    <property type="protein sequence ID" value="RDC60928.1"/>
    <property type="molecule type" value="Genomic_DNA"/>
</dbReference>
<dbReference type="Proteomes" id="UP000253727">
    <property type="component" value="Unassembled WGS sequence"/>
</dbReference>
<name>A0A369QF53_9SPHN</name>
<feature type="signal peptide" evidence="1">
    <location>
        <begin position="1"/>
        <end position="23"/>
    </location>
</feature>
<feature type="chain" id="PRO_5016770006" description="Peptidase S1 domain-containing protein" evidence="1">
    <location>
        <begin position="24"/>
        <end position="429"/>
    </location>
</feature>
<evidence type="ECO:0000313" key="2">
    <source>
        <dbReference type="EMBL" id="RDC60928.1"/>
    </source>
</evidence>